<evidence type="ECO:0000256" key="13">
    <source>
        <dbReference type="SAM" id="SignalP"/>
    </source>
</evidence>
<evidence type="ECO:0000256" key="10">
    <source>
        <dbReference type="ARBA" id="ARBA00052369"/>
    </source>
</evidence>
<evidence type="ECO:0000256" key="3">
    <source>
        <dbReference type="ARBA" id="ARBA00022525"/>
    </source>
</evidence>
<proteinExistence type="inferred from homology"/>
<evidence type="ECO:0000256" key="5">
    <source>
        <dbReference type="ARBA" id="ARBA00022801"/>
    </source>
</evidence>
<protein>
    <recommendedName>
        <fullName evidence="11">fructan beta-fructosidase</fullName>
        <ecNumber evidence="11">3.2.1.80</ecNumber>
    </recommendedName>
</protein>
<evidence type="ECO:0000256" key="7">
    <source>
        <dbReference type="ARBA" id="ARBA00023277"/>
    </source>
</evidence>
<reference evidence="16 17" key="1">
    <citation type="submission" date="2018-06" db="EMBL/GenBank/DDBJ databases">
        <title>Complete Genomes of Monosporascus.</title>
        <authorList>
            <person name="Robinson A.J."/>
            <person name="Natvig D.O."/>
        </authorList>
    </citation>
    <scope>NUCLEOTIDE SEQUENCE [LARGE SCALE GENOMIC DNA]</scope>
    <source>
        <strain evidence="16 17">CBS 110550</strain>
    </source>
</reference>
<keyword evidence="17" id="KW-1185">Reference proteome</keyword>
<dbReference type="InterPro" id="IPR013148">
    <property type="entry name" value="Glyco_hydro_32_N"/>
</dbReference>
<dbReference type="SUPFAM" id="SSF49899">
    <property type="entry name" value="Concanavalin A-like lectins/glucanases"/>
    <property type="match status" value="1"/>
</dbReference>
<dbReference type="GO" id="GO:0051670">
    <property type="term" value="F:inulinase activity"/>
    <property type="evidence" value="ECO:0007669"/>
    <property type="project" value="UniProtKB-ARBA"/>
</dbReference>
<dbReference type="CDD" id="cd18622">
    <property type="entry name" value="GH32_Inu-like"/>
    <property type="match status" value="1"/>
</dbReference>
<dbReference type="FunFam" id="2.60.120.560:FF:000003">
    <property type="entry name" value="Extracellular exo-inulinase inuE"/>
    <property type="match status" value="1"/>
</dbReference>
<evidence type="ECO:0000259" key="15">
    <source>
        <dbReference type="Pfam" id="PF08244"/>
    </source>
</evidence>
<dbReference type="Pfam" id="PF08244">
    <property type="entry name" value="Glyco_hydro_32C"/>
    <property type="match status" value="1"/>
</dbReference>
<evidence type="ECO:0000256" key="1">
    <source>
        <dbReference type="ARBA" id="ARBA00004613"/>
    </source>
</evidence>
<dbReference type="Pfam" id="PF00251">
    <property type="entry name" value="Glyco_hydro_32N"/>
    <property type="match status" value="1"/>
</dbReference>
<dbReference type="EC" id="3.2.1.80" evidence="11"/>
<dbReference type="EMBL" id="QJNU01000203">
    <property type="protein sequence ID" value="RYP04633.1"/>
    <property type="molecule type" value="Genomic_DNA"/>
</dbReference>
<dbReference type="SMART" id="SM00640">
    <property type="entry name" value="Glyco_32"/>
    <property type="match status" value="1"/>
</dbReference>
<dbReference type="FunFam" id="2.115.10.20:FF:000002">
    <property type="entry name" value="Invertase 2"/>
    <property type="match status" value="1"/>
</dbReference>
<dbReference type="Gene3D" id="2.60.120.560">
    <property type="entry name" value="Exo-inulinase, domain 1"/>
    <property type="match status" value="1"/>
</dbReference>
<evidence type="ECO:0000256" key="9">
    <source>
        <dbReference type="ARBA" id="ARBA00023326"/>
    </source>
</evidence>
<evidence type="ECO:0000313" key="16">
    <source>
        <dbReference type="EMBL" id="RYP04633.1"/>
    </source>
</evidence>
<evidence type="ECO:0000256" key="4">
    <source>
        <dbReference type="ARBA" id="ARBA00022729"/>
    </source>
</evidence>
<evidence type="ECO:0000259" key="14">
    <source>
        <dbReference type="Pfam" id="PF00251"/>
    </source>
</evidence>
<dbReference type="InterPro" id="IPR023296">
    <property type="entry name" value="Glyco_hydro_beta-prop_sf"/>
</dbReference>
<feature type="signal peptide" evidence="13">
    <location>
        <begin position="1"/>
        <end position="21"/>
    </location>
</feature>
<dbReference type="GO" id="GO:0005576">
    <property type="term" value="C:extracellular region"/>
    <property type="evidence" value="ECO:0007669"/>
    <property type="project" value="UniProtKB-SubCell"/>
</dbReference>
<accession>A0A4Q4TH51</accession>
<keyword evidence="5 12" id="KW-0378">Hydrolase</keyword>
<feature type="domain" description="Glycosyl hydrolase family 32 N-terminal" evidence="14">
    <location>
        <begin position="33"/>
        <end position="369"/>
    </location>
</feature>
<dbReference type="InterPro" id="IPR013189">
    <property type="entry name" value="Glyco_hydro_32_C"/>
</dbReference>
<keyword evidence="6" id="KW-0325">Glycoprotein</keyword>
<evidence type="ECO:0000256" key="12">
    <source>
        <dbReference type="RuleBase" id="RU362110"/>
    </source>
</evidence>
<evidence type="ECO:0000256" key="8">
    <source>
        <dbReference type="ARBA" id="ARBA00023295"/>
    </source>
</evidence>
<sequence length="529" mass="58448">MASYIRCALALWVYIIHATTAQNYTELYRPQYHFSPVRNWMNDPNGLIYYNETYHLFYQYNPGGSTWGAMSWGHAISSDLIHWEHQPVALLARGYPDDITEMYFSGTAVADVNNTSGFGANGQIPLVAMYTSYYPQAQTLPSGKSVLANQQSQSIAYSLDEGITWTTYDAANPVILNPPAKYADQILEFRDPGVFWHNPSGKWVAVVSLAKLHKLLIYTSANLKEWDQVSEFGPANAVGGVWECPSLFPLPLDGDGDLKWIAQIGLNPGGPPGTPGSGTQYIVGHFDGTSFTPDPESVQQTNWVDWGPDFYAALSFNGLPVTNRVDIAWMSNWKYGAAIPTEPWRSASTVPRKLSLNTINGTATLVQEPILERRESQHKRWDSVPAGITKLDFTGKTLDTILSFSESTSTQFGVILRATSDLSEQTRVGYDFTTKQLFIDRTKSGDVGFDDSFPAVYYAPLTPKDGNITMRILVDWSSVEVFGGVGEVALTAQIFPSNDAVYVGLFSTDGCTSSVELSTHQVHSVWNTQ</sequence>
<feature type="domain" description="Glycosyl hydrolase family 32 C-terminal" evidence="15">
    <location>
        <begin position="374"/>
        <end position="522"/>
    </location>
</feature>
<dbReference type="PROSITE" id="PS00609">
    <property type="entry name" value="GLYCOSYL_HYDROL_F32"/>
    <property type="match status" value="1"/>
</dbReference>
<dbReference type="AlphaFoldDB" id="A0A4Q4TH51"/>
<dbReference type="GO" id="GO:0004575">
    <property type="term" value="F:sucrose alpha-glucosidase activity"/>
    <property type="evidence" value="ECO:0007669"/>
    <property type="project" value="TreeGrafter"/>
</dbReference>
<evidence type="ECO:0000256" key="11">
    <source>
        <dbReference type="ARBA" id="ARBA00066486"/>
    </source>
</evidence>
<keyword evidence="9" id="KW-0624">Polysaccharide degradation</keyword>
<dbReference type="InterPro" id="IPR018053">
    <property type="entry name" value="Glyco_hydro_32_AS"/>
</dbReference>
<dbReference type="GO" id="GO:0005987">
    <property type="term" value="P:sucrose catabolic process"/>
    <property type="evidence" value="ECO:0007669"/>
    <property type="project" value="TreeGrafter"/>
</dbReference>
<feature type="chain" id="PRO_5020684904" description="fructan beta-fructosidase" evidence="13">
    <location>
        <begin position="22"/>
        <end position="529"/>
    </location>
</feature>
<dbReference type="GO" id="GO:0005737">
    <property type="term" value="C:cytoplasm"/>
    <property type="evidence" value="ECO:0007669"/>
    <property type="project" value="TreeGrafter"/>
</dbReference>
<dbReference type="OrthoDB" id="202537at2759"/>
<comment type="caution">
    <text evidence="16">The sequence shown here is derived from an EMBL/GenBank/DDBJ whole genome shotgun (WGS) entry which is preliminary data.</text>
</comment>
<comment type="catalytic activity">
    <reaction evidence="10">
        <text>Hydrolysis of terminal, non-reducing (2-&gt;1)- and (2-&gt;6)-linked beta-D-fructofuranose residues in fructans.</text>
        <dbReference type="EC" id="3.2.1.80"/>
    </reaction>
</comment>
<gene>
    <name evidence="16" type="ORF">DL764_004324</name>
</gene>
<keyword evidence="4 13" id="KW-0732">Signal</keyword>
<keyword evidence="3" id="KW-0964">Secreted</keyword>
<comment type="similarity">
    <text evidence="2 12">Belongs to the glycosyl hydrolase 32 family.</text>
</comment>
<name>A0A4Q4TH51_9PEZI</name>
<dbReference type="GO" id="GO:0051669">
    <property type="term" value="F:fructan beta-fructosidase activity"/>
    <property type="evidence" value="ECO:0007669"/>
    <property type="project" value="UniProtKB-EC"/>
</dbReference>
<keyword evidence="7" id="KW-0119">Carbohydrate metabolism</keyword>
<dbReference type="GO" id="GO:0000272">
    <property type="term" value="P:polysaccharide catabolic process"/>
    <property type="evidence" value="ECO:0007669"/>
    <property type="project" value="UniProtKB-KW"/>
</dbReference>
<dbReference type="PANTHER" id="PTHR42800">
    <property type="entry name" value="EXOINULINASE INUD (AFU_ORTHOLOGUE AFUA_5G00480)"/>
    <property type="match status" value="1"/>
</dbReference>
<evidence type="ECO:0000256" key="2">
    <source>
        <dbReference type="ARBA" id="ARBA00009902"/>
    </source>
</evidence>
<evidence type="ECO:0000256" key="6">
    <source>
        <dbReference type="ARBA" id="ARBA00023180"/>
    </source>
</evidence>
<evidence type="ECO:0000313" key="17">
    <source>
        <dbReference type="Proteomes" id="UP000293360"/>
    </source>
</evidence>
<dbReference type="STRING" id="155417.A0A4Q4TH51"/>
<keyword evidence="8 12" id="KW-0326">Glycosidase</keyword>
<organism evidence="16 17">
    <name type="scientific">Monosporascus ibericus</name>
    <dbReference type="NCBI Taxonomy" id="155417"/>
    <lineage>
        <taxon>Eukaryota</taxon>
        <taxon>Fungi</taxon>
        <taxon>Dikarya</taxon>
        <taxon>Ascomycota</taxon>
        <taxon>Pezizomycotina</taxon>
        <taxon>Sordariomycetes</taxon>
        <taxon>Xylariomycetidae</taxon>
        <taxon>Xylariales</taxon>
        <taxon>Xylariales incertae sedis</taxon>
        <taxon>Monosporascus</taxon>
    </lineage>
</organism>
<dbReference type="InterPro" id="IPR001362">
    <property type="entry name" value="Glyco_hydro_32"/>
</dbReference>
<comment type="subcellular location">
    <subcellularLocation>
        <location evidence="1">Secreted</location>
    </subcellularLocation>
</comment>
<dbReference type="PANTHER" id="PTHR42800:SF1">
    <property type="entry name" value="EXOINULINASE INUD (AFU_ORTHOLOGUE AFUA_5G00480)"/>
    <property type="match status" value="1"/>
</dbReference>
<dbReference type="SUPFAM" id="SSF75005">
    <property type="entry name" value="Arabinanase/levansucrase/invertase"/>
    <property type="match status" value="1"/>
</dbReference>
<dbReference type="Gene3D" id="2.115.10.20">
    <property type="entry name" value="Glycosyl hydrolase domain, family 43"/>
    <property type="match status" value="1"/>
</dbReference>
<dbReference type="InterPro" id="IPR013320">
    <property type="entry name" value="ConA-like_dom_sf"/>
</dbReference>
<dbReference type="Proteomes" id="UP000293360">
    <property type="component" value="Unassembled WGS sequence"/>
</dbReference>